<dbReference type="AlphaFoldDB" id="A0AAV2HVH7"/>
<evidence type="ECO:0000313" key="2">
    <source>
        <dbReference type="Proteomes" id="UP001497497"/>
    </source>
</evidence>
<accession>A0AAV2HVH7</accession>
<keyword evidence="2" id="KW-1185">Reference proteome</keyword>
<comment type="caution">
    <text evidence="1">The sequence shown here is derived from an EMBL/GenBank/DDBJ whole genome shotgun (WGS) entry which is preliminary data.</text>
</comment>
<proteinExistence type="predicted"/>
<name>A0AAV2HVH7_LYMST</name>
<evidence type="ECO:0000313" key="1">
    <source>
        <dbReference type="EMBL" id="CAL1537700.1"/>
    </source>
</evidence>
<protein>
    <submittedName>
        <fullName evidence="1">Uncharacterized protein</fullName>
    </submittedName>
</protein>
<reference evidence="1 2" key="1">
    <citation type="submission" date="2024-04" db="EMBL/GenBank/DDBJ databases">
        <authorList>
            <consortium name="Genoscope - CEA"/>
            <person name="William W."/>
        </authorList>
    </citation>
    <scope>NUCLEOTIDE SEQUENCE [LARGE SCALE GENOMIC DNA]</scope>
</reference>
<dbReference type="EMBL" id="CAXITT010000272">
    <property type="protein sequence ID" value="CAL1537700.1"/>
    <property type="molecule type" value="Genomic_DNA"/>
</dbReference>
<sequence>MAYVIFTPTKITMADTLFFKRSQTMYPYWVNMPPTVPRYPASQDMFRREEPDKYTIRKGRDGHQNWTDKWYDWEHPVRRQEELPLVVDRQEPLSRPWQYGVHMGITGQPKWSKEGKDWPVNNKKYLKNGVPNTENHRARAVRELSFRDEKLYPFSNFMTSTYRRPVYSVNGPLQKDPVFGLTRQRNRHGHMPFEDYY</sequence>
<organism evidence="1 2">
    <name type="scientific">Lymnaea stagnalis</name>
    <name type="common">Great pond snail</name>
    <name type="synonym">Helix stagnalis</name>
    <dbReference type="NCBI Taxonomy" id="6523"/>
    <lineage>
        <taxon>Eukaryota</taxon>
        <taxon>Metazoa</taxon>
        <taxon>Spiralia</taxon>
        <taxon>Lophotrochozoa</taxon>
        <taxon>Mollusca</taxon>
        <taxon>Gastropoda</taxon>
        <taxon>Heterobranchia</taxon>
        <taxon>Euthyneura</taxon>
        <taxon>Panpulmonata</taxon>
        <taxon>Hygrophila</taxon>
        <taxon>Lymnaeoidea</taxon>
        <taxon>Lymnaeidae</taxon>
        <taxon>Lymnaea</taxon>
    </lineage>
</organism>
<gene>
    <name evidence="1" type="ORF">GSLYS_00011602001</name>
</gene>
<dbReference type="Proteomes" id="UP001497497">
    <property type="component" value="Unassembled WGS sequence"/>
</dbReference>